<dbReference type="AlphaFoldDB" id="A0AAI9TR15"/>
<proteinExistence type="predicted"/>
<organism evidence="1 2">
    <name type="scientific">Penicillium thymicola</name>
    <dbReference type="NCBI Taxonomy" id="293382"/>
    <lineage>
        <taxon>Eukaryota</taxon>
        <taxon>Fungi</taxon>
        <taxon>Dikarya</taxon>
        <taxon>Ascomycota</taxon>
        <taxon>Pezizomycotina</taxon>
        <taxon>Eurotiomycetes</taxon>
        <taxon>Eurotiomycetidae</taxon>
        <taxon>Eurotiales</taxon>
        <taxon>Aspergillaceae</taxon>
        <taxon>Penicillium</taxon>
    </lineage>
</organism>
<reference evidence="1" key="2">
    <citation type="journal article" date="2016" name="Fungal Biol.">
        <title>Ochratoxin A production by Penicillium thymicola.</title>
        <authorList>
            <person name="Nguyen H.D.T."/>
            <person name="McMullin D.R."/>
            <person name="Ponomareva E."/>
            <person name="Riley R."/>
            <person name="Pomraning K.R."/>
            <person name="Baker S.E."/>
            <person name="Seifert K.A."/>
        </authorList>
    </citation>
    <scope>NUCLEOTIDE SEQUENCE</scope>
    <source>
        <strain evidence="1">DAOM 180753</strain>
    </source>
</reference>
<sequence length="93" mass="10956">MPLWTDITESPEVSREKESIIHSEGCCSIKNLFEDSILCPSVLPKVPRCWYRGVANHGSRKLSWNFPPKKMTQHMRGTRPRYHVRRFNIDESR</sequence>
<comment type="caution">
    <text evidence="1">The sequence shown here is derived from an EMBL/GenBank/DDBJ whole genome shotgun (WGS) entry which is preliminary data.</text>
</comment>
<gene>
    <name evidence="1" type="ORF">VN97_g1969</name>
</gene>
<dbReference type="Proteomes" id="UP001227192">
    <property type="component" value="Unassembled WGS sequence"/>
</dbReference>
<protein>
    <submittedName>
        <fullName evidence="1">Uncharacterized protein</fullName>
    </submittedName>
</protein>
<dbReference type="EMBL" id="LACB01000036">
    <property type="protein sequence ID" value="KAJ9491253.1"/>
    <property type="molecule type" value="Genomic_DNA"/>
</dbReference>
<reference evidence="1" key="1">
    <citation type="submission" date="2015-06" db="EMBL/GenBank/DDBJ databases">
        <authorList>
            <person name="Nguyen H."/>
        </authorList>
    </citation>
    <scope>NUCLEOTIDE SEQUENCE</scope>
    <source>
        <strain evidence="1">DAOM 180753</strain>
    </source>
</reference>
<evidence type="ECO:0000313" key="2">
    <source>
        <dbReference type="Proteomes" id="UP001227192"/>
    </source>
</evidence>
<name>A0AAI9TR15_PENTH</name>
<keyword evidence="2" id="KW-1185">Reference proteome</keyword>
<accession>A0AAI9TR15</accession>
<evidence type="ECO:0000313" key="1">
    <source>
        <dbReference type="EMBL" id="KAJ9491253.1"/>
    </source>
</evidence>